<dbReference type="Proteomes" id="UP000050741">
    <property type="component" value="Unassembled WGS sequence"/>
</dbReference>
<dbReference type="WBParaSite" id="GPLIN_001384600">
    <property type="protein sequence ID" value="GPLIN_001384600"/>
    <property type="gene ID" value="GPLIN_001384600"/>
</dbReference>
<dbReference type="InterPro" id="IPR005612">
    <property type="entry name" value="CCAAT-binding_factor"/>
</dbReference>
<feature type="domain" description="CCAAT-binding factor" evidence="3">
    <location>
        <begin position="412"/>
        <end position="683"/>
    </location>
</feature>
<dbReference type="InterPro" id="IPR016024">
    <property type="entry name" value="ARM-type_fold"/>
</dbReference>
<feature type="region of interest" description="Disordered" evidence="2">
    <location>
        <begin position="1"/>
        <end position="62"/>
    </location>
</feature>
<dbReference type="SUPFAM" id="SSF48371">
    <property type="entry name" value="ARM repeat"/>
    <property type="match status" value="1"/>
</dbReference>
<evidence type="ECO:0000313" key="4">
    <source>
        <dbReference type="Proteomes" id="UP000050741"/>
    </source>
</evidence>
<dbReference type="PANTHER" id="PTHR12048:SF0">
    <property type="entry name" value="CCAAT_ENHANCER-BINDING PROTEIN ZETA"/>
    <property type="match status" value="1"/>
</dbReference>
<feature type="compositionally biased region" description="Basic and acidic residues" evidence="2">
    <location>
        <begin position="817"/>
        <end position="830"/>
    </location>
</feature>
<feature type="compositionally biased region" description="Acidic residues" evidence="2">
    <location>
        <begin position="862"/>
        <end position="946"/>
    </location>
</feature>
<feature type="region of interest" description="Disordered" evidence="2">
    <location>
        <begin position="608"/>
        <end position="632"/>
    </location>
</feature>
<feature type="compositionally biased region" description="Basic residues" evidence="2">
    <location>
        <begin position="847"/>
        <end position="858"/>
    </location>
</feature>
<reference evidence="4" key="1">
    <citation type="submission" date="2014-05" db="EMBL/GenBank/DDBJ databases">
        <title>The genome and life-stage specific transcriptomes of Globodera pallida elucidate key aspects of plant parasitism by a cyst nematode.</title>
        <authorList>
            <person name="Cotton J.A."/>
            <person name="Lilley C.J."/>
            <person name="Jones L.M."/>
            <person name="Kikuchi T."/>
            <person name="Reid A.J."/>
            <person name="Thorpe P."/>
            <person name="Tsai I.J."/>
            <person name="Beasley H."/>
            <person name="Blok V."/>
            <person name="Cock P.J.A."/>
            <person name="Van den Akker S.E."/>
            <person name="Holroyd N."/>
            <person name="Hunt M."/>
            <person name="Mantelin S."/>
            <person name="Naghra H."/>
            <person name="Pain A."/>
            <person name="Palomares-Rius J.E."/>
            <person name="Zarowiecki M."/>
            <person name="Berriman M."/>
            <person name="Jones J.T."/>
            <person name="Urwin P.E."/>
        </authorList>
    </citation>
    <scope>NUCLEOTIDE SEQUENCE [LARGE SCALE GENOMIC DNA]</scope>
    <source>
        <strain evidence="4">Lindley</strain>
    </source>
</reference>
<protein>
    <submittedName>
        <fullName evidence="5">CBF domain-containing protein</fullName>
    </submittedName>
</protein>
<keyword evidence="4" id="KW-1185">Reference proteome</keyword>
<dbReference type="GO" id="GO:0005634">
    <property type="term" value="C:nucleus"/>
    <property type="evidence" value="ECO:0007669"/>
    <property type="project" value="TreeGrafter"/>
</dbReference>
<evidence type="ECO:0000256" key="1">
    <source>
        <dbReference type="ARBA" id="ARBA00007797"/>
    </source>
</evidence>
<reference evidence="5" key="2">
    <citation type="submission" date="2016-06" db="UniProtKB">
        <authorList>
            <consortium name="WormBaseParasite"/>
        </authorList>
    </citation>
    <scope>IDENTIFICATION</scope>
</reference>
<name>A0A183CLU0_GLOPA</name>
<feature type="region of interest" description="Disordered" evidence="2">
    <location>
        <begin position="724"/>
        <end position="746"/>
    </location>
</feature>
<evidence type="ECO:0000256" key="2">
    <source>
        <dbReference type="SAM" id="MobiDB-lite"/>
    </source>
</evidence>
<feature type="compositionally biased region" description="Basic residues" evidence="2">
    <location>
        <begin position="1"/>
        <end position="12"/>
    </location>
</feature>
<dbReference type="PANTHER" id="PTHR12048">
    <property type="entry name" value="CCAAT-BINDING FACTOR-RELATED"/>
    <property type="match status" value="1"/>
</dbReference>
<feature type="region of interest" description="Disordered" evidence="2">
    <location>
        <begin position="791"/>
        <end position="946"/>
    </location>
</feature>
<feature type="compositionally biased region" description="Acidic residues" evidence="2">
    <location>
        <begin position="801"/>
        <end position="816"/>
    </location>
</feature>
<organism evidence="4 5">
    <name type="scientific">Globodera pallida</name>
    <name type="common">Potato cyst nematode worm</name>
    <name type="synonym">Heterodera pallida</name>
    <dbReference type="NCBI Taxonomy" id="36090"/>
    <lineage>
        <taxon>Eukaryota</taxon>
        <taxon>Metazoa</taxon>
        <taxon>Ecdysozoa</taxon>
        <taxon>Nematoda</taxon>
        <taxon>Chromadorea</taxon>
        <taxon>Rhabditida</taxon>
        <taxon>Tylenchina</taxon>
        <taxon>Tylenchomorpha</taxon>
        <taxon>Tylenchoidea</taxon>
        <taxon>Heteroderidae</taxon>
        <taxon>Heteroderinae</taxon>
        <taxon>Globodera</taxon>
    </lineage>
</organism>
<accession>A0A183CLU0</accession>
<comment type="similarity">
    <text evidence="1">Belongs to the CBF/MAK21 family.</text>
</comment>
<evidence type="ECO:0000313" key="5">
    <source>
        <dbReference type="WBParaSite" id="GPLIN_001384600"/>
    </source>
</evidence>
<evidence type="ECO:0000259" key="3">
    <source>
        <dbReference type="Pfam" id="PF03914"/>
    </source>
</evidence>
<dbReference type="InterPro" id="IPR040155">
    <property type="entry name" value="CEBPZ/Mak21-like"/>
</dbReference>
<dbReference type="Pfam" id="PF03914">
    <property type="entry name" value="CBF"/>
    <property type="match status" value="1"/>
</dbReference>
<feature type="compositionally biased region" description="Low complexity" evidence="2">
    <location>
        <begin position="32"/>
        <end position="45"/>
    </location>
</feature>
<proteinExistence type="inferred from homology"/>
<dbReference type="AlphaFoldDB" id="A0A183CLU0"/>
<sequence>MKFYTKHGKNNSKHTVNLNRGKRSGFNRASKQNQQKVTNNNNNFNDFEKEAGRSSKKQPLVGHESDRKWFEYQCDDVRPESSAVPDDAIVQQAQKKAEELLDRDIVRFSQAYRNQHRADADWLEMVAKRGTFPDRLSALQLRVRRSAVHALPQIRQFVGLARKGAKIRQAHTLTKALKELFLHDLLPPHRKLLQLSQRPFERCFNSTKPDAEKQLLMWYFEADLKQLYHQFIEGLQCLAGNTAEGVALAACQDMAELLAERPEQEQTLLAALINKLGHPVYLVGAGVAQCLERTVVKRHPNMRSVVVSEVETLLFRKNISPKAQRYALHFLSRVLLDAGEVELALQLIRIYLKLFHILVAKEALSEFPKLLPLLISGLNRAFPYAKGRTSEVLDNVNSLYTIVQTAKFSTALSVLRLLFQIHSASDGLSDRFYAAFYRRLLNLQSGNQQHDSQLFALAQQILSNDLVESRVRAFLKRFFQIALSTNSAFAAAILLMCHAVVRERPQLIRVGWVNNDDDVEEKCKVGVVVTQSNGQQGGGKGHRWFEQEEADDNDDDDDNGDEHYEDVRMGADEVKEEEEEDIVVDDSTDVAVQKRRRMRHGWVHRATTTVSSSTAGVQKRENGHHHQQMAETKSRVRKLKGPSSNNRYDPMARNPLFAGAEWSLDDELGTLARHFHPTVASFAQSLIKGKPIPYRGDPLVDLSQMRFLDRFAFKNPKKRKLLLTDEGSTNATNNNNKSVGSGGPSLFAHSYTPSGVKALNPTSQDYLSKKSSEIPLDERFLHHFATLKFKKGQPKSNSRDGDEDDVASLDSDEFDTLMERFEPGESREVFDVDFSTEFGKEEDAKSRSNKKALKRKRAMSGSEDDSEDDDDDDDGEAEDDDGEDGKQDDDDEDEEDDDDDEDDDEEDDDEEDDDEEDEDEEDEDEDDDEDDEDGDGREDEEELEFD</sequence>
<feature type="compositionally biased region" description="Polar residues" evidence="2">
    <location>
        <begin position="726"/>
        <end position="739"/>
    </location>
</feature>